<organism evidence="5 6">
    <name type="scientific">Linum trigynum</name>
    <dbReference type="NCBI Taxonomy" id="586398"/>
    <lineage>
        <taxon>Eukaryota</taxon>
        <taxon>Viridiplantae</taxon>
        <taxon>Streptophyta</taxon>
        <taxon>Embryophyta</taxon>
        <taxon>Tracheophyta</taxon>
        <taxon>Spermatophyta</taxon>
        <taxon>Magnoliopsida</taxon>
        <taxon>eudicotyledons</taxon>
        <taxon>Gunneridae</taxon>
        <taxon>Pentapetalae</taxon>
        <taxon>rosids</taxon>
        <taxon>fabids</taxon>
        <taxon>Malpighiales</taxon>
        <taxon>Linaceae</taxon>
        <taxon>Linum</taxon>
    </lineage>
</organism>
<gene>
    <name evidence="5" type="ORF">LTRI10_LOCUS53780</name>
</gene>
<dbReference type="SUPFAM" id="SSF48239">
    <property type="entry name" value="Terpenoid cyclases/Protein prenyltransferases"/>
    <property type="match status" value="1"/>
</dbReference>
<dbReference type="PANTHER" id="PTHR31225:SF93">
    <property type="entry name" value="ALPHA-HUMULENE_(-)-(E)-BETA-CARYOPHYLLENE SYNTHASE"/>
    <property type="match status" value="1"/>
</dbReference>
<proteinExistence type="predicted"/>
<dbReference type="InterPro" id="IPR050148">
    <property type="entry name" value="Terpene_synthase-like"/>
</dbReference>
<evidence type="ECO:0000256" key="1">
    <source>
        <dbReference type="ARBA" id="ARBA00001946"/>
    </source>
</evidence>
<evidence type="ECO:0000313" key="6">
    <source>
        <dbReference type="Proteomes" id="UP001497516"/>
    </source>
</evidence>
<dbReference type="AlphaFoldDB" id="A0AAV2GZA0"/>
<dbReference type="GO" id="GO:0016114">
    <property type="term" value="P:terpenoid biosynthetic process"/>
    <property type="evidence" value="ECO:0007669"/>
    <property type="project" value="InterPro"/>
</dbReference>
<dbReference type="GO" id="GO:0010333">
    <property type="term" value="F:terpene synthase activity"/>
    <property type="evidence" value="ECO:0007669"/>
    <property type="project" value="InterPro"/>
</dbReference>
<keyword evidence="3" id="KW-0456">Lyase</keyword>
<dbReference type="SUPFAM" id="SSF48576">
    <property type="entry name" value="Terpenoid synthases"/>
    <property type="match status" value="1"/>
</dbReference>
<protein>
    <recommendedName>
        <fullName evidence="4">Terpene synthase N-terminal domain-containing protein</fullName>
    </recommendedName>
</protein>
<evidence type="ECO:0000256" key="2">
    <source>
        <dbReference type="ARBA" id="ARBA00022842"/>
    </source>
</evidence>
<dbReference type="Gene3D" id="1.50.10.130">
    <property type="entry name" value="Terpene synthase, N-terminal domain"/>
    <property type="match status" value="1"/>
</dbReference>
<dbReference type="EMBL" id="OZ034822">
    <property type="protein sequence ID" value="CAL1414635.1"/>
    <property type="molecule type" value="Genomic_DNA"/>
</dbReference>
<dbReference type="Pfam" id="PF01397">
    <property type="entry name" value="Terpene_synth"/>
    <property type="match status" value="1"/>
</dbReference>
<feature type="domain" description="Terpene synthase N-terminal" evidence="4">
    <location>
        <begin position="8"/>
        <end position="96"/>
    </location>
</feature>
<keyword evidence="2" id="KW-0460">Magnesium</keyword>
<dbReference type="InterPro" id="IPR001906">
    <property type="entry name" value="Terpene_synth_N"/>
</dbReference>
<sequence length="154" mass="18233">MMMMLVDRFTEYNIYADIFNQFKNEEGTTFKEELGKDINGLMSLYEAAFLQTHGETILEEAVEFAGDNLRNYYFRVDRGDEDDDNRILSKRIAHVLERPLRKGAPRHEQLFFITVYEQEKGHNKTLLNLAKLSWNHLQSIYQQEIRGISKYTSR</sequence>
<evidence type="ECO:0000259" key="4">
    <source>
        <dbReference type="Pfam" id="PF01397"/>
    </source>
</evidence>
<dbReference type="InterPro" id="IPR036965">
    <property type="entry name" value="Terpene_synth_N_sf"/>
</dbReference>
<dbReference type="Gene3D" id="1.10.600.10">
    <property type="entry name" value="Farnesyl Diphosphate Synthase"/>
    <property type="match status" value="1"/>
</dbReference>
<accession>A0AAV2GZA0</accession>
<dbReference type="PANTHER" id="PTHR31225">
    <property type="entry name" value="OS04G0344100 PROTEIN-RELATED"/>
    <property type="match status" value="1"/>
</dbReference>
<comment type="cofactor">
    <cofactor evidence="1">
        <name>Mg(2+)</name>
        <dbReference type="ChEBI" id="CHEBI:18420"/>
    </cofactor>
</comment>
<dbReference type="InterPro" id="IPR008930">
    <property type="entry name" value="Terpenoid_cyclase/PrenylTrfase"/>
</dbReference>
<name>A0AAV2GZA0_9ROSI</name>
<evidence type="ECO:0000313" key="5">
    <source>
        <dbReference type="EMBL" id="CAL1414635.1"/>
    </source>
</evidence>
<reference evidence="5 6" key="1">
    <citation type="submission" date="2024-04" db="EMBL/GenBank/DDBJ databases">
        <authorList>
            <person name="Fracassetti M."/>
        </authorList>
    </citation>
    <scope>NUCLEOTIDE SEQUENCE [LARGE SCALE GENOMIC DNA]</scope>
</reference>
<dbReference type="Proteomes" id="UP001497516">
    <property type="component" value="Chromosome 9"/>
</dbReference>
<evidence type="ECO:0000256" key="3">
    <source>
        <dbReference type="ARBA" id="ARBA00023239"/>
    </source>
</evidence>
<dbReference type="InterPro" id="IPR008949">
    <property type="entry name" value="Isoprenoid_synthase_dom_sf"/>
</dbReference>
<keyword evidence="6" id="KW-1185">Reference proteome</keyword>